<dbReference type="EMBL" id="GBXM01073441">
    <property type="protein sequence ID" value="JAH35136.1"/>
    <property type="molecule type" value="Transcribed_RNA"/>
</dbReference>
<proteinExistence type="predicted"/>
<organism evidence="1">
    <name type="scientific">Anguilla anguilla</name>
    <name type="common">European freshwater eel</name>
    <name type="synonym">Muraena anguilla</name>
    <dbReference type="NCBI Taxonomy" id="7936"/>
    <lineage>
        <taxon>Eukaryota</taxon>
        <taxon>Metazoa</taxon>
        <taxon>Chordata</taxon>
        <taxon>Craniata</taxon>
        <taxon>Vertebrata</taxon>
        <taxon>Euteleostomi</taxon>
        <taxon>Actinopterygii</taxon>
        <taxon>Neopterygii</taxon>
        <taxon>Teleostei</taxon>
        <taxon>Anguilliformes</taxon>
        <taxon>Anguillidae</taxon>
        <taxon>Anguilla</taxon>
    </lineage>
</organism>
<sequence length="20" mass="2588">MFQFGYISWSYFIHIFCRQN</sequence>
<reference evidence="1" key="2">
    <citation type="journal article" date="2015" name="Fish Shellfish Immunol.">
        <title>Early steps in the European eel (Anguilla anguilla)-Vibrio vulnificus interaction in the gills: Role of the RtxA13 toxin.</title>
        <authorList>
            <person name="Callol A."/>
            <person name="Pajuelo D."/>
            <person name="Ebbesson L."/>
            <person name="Teles M."/>
            <person name="MacKenzie S."/>
            <person name="Amaro C."/>
        </authorList>
    </citation>
    <scope>NUCLEOTIDE SEQUENCE</scope>
</reference>
<name>A0A0E9S1G1_ANGAN</name>
<dbReference type="AlphaFoldDB" id="A0A0E9S1G1"/>
<reference evidence="1" key="1">
    <citation type="submission" date="2014-11" db="EMBL/GenBank/DDBJ databases">
        <authorList>
            <person name="Amaro Gonzalez C."/>
        </authorList>
    </citation>
    <scope>NUCLEOTIDE SEQUENCE</scope>
</reference>
<protein>
    <submittedName>
        <fullName evidence="1">Uncharacterized protein</fullName>
    </submittedName>
</protein>
<accession>A0A0E9S1G1</accession>
<evidence type="ECO:0000313" key="1">
    <source>
        <dbReference type="EMBL" id="JAH35136.1"/>
    </source>
</evidence>